<evidence type="ECO:0000256" key="1">
    <source>
        <dbReference type="SAM" id="MobiDB-lite"/>
    </source>
</evidence>
<evidence type="ECO:0000313" key="6">
    <source>
        <dbReference type="Proteomes" id="UP000886852"/>
    </source>
</evidence>
<dbReference type="GO" id="GO:0016798">
    <property type="term" value="F:hydrolase activity, acting on glycosyl bonds"/>
    <property type="evidence" value="ECO:0007669"/>
    <property type="project" value="UniProtKB-KW"/>
</dbReference>
<evidence type="ECO:0000256" key="3">
    <source>
        <dbReference type="SAM" id="SignalP"/>
    </source>
</evidence>
<proteinExistence type="predicted"/>
<dbReference type="InterPro" id="IPR018711">
    <property type="entry name" value="NAGPA"/>
</dbReference>
<dbReference type="EMBL" id="DVOC01000002">
    <property type="protein sequence ID" value="HIU90388.1"/>
    <property type="molecule type" value="Genomic_DNA"/>
</dbReference>
<feature type="transmembrane region" description="Helical" evidence="2">
    <location>
        <begin position="430"/>
        <end position="451"/>
    </location>
</feature>
<keyword evidence="2" id="KW-0812">Transmembrane</keyword>
<dbReference type="PANTHER" id="PTHR40446">
    <property type="entry name" value="N-ACETYLGLUCOSAMINE-1-PHOSPHODIESTER ALPHA-N-ACETYLGLUCOSAMINIDASE"/>
    <property type="match status" value="1"/>
</dbReference>
<keyword evidence="5" id="KW-0378">Hydrolase</keyword>
<feature type="compositionally biased region" description="Acidic residues" evidence="1">
    <location>
        <begin position="405"/>
        <end position="415"/>
    </location>
</feature>
<dbReference type="Proteomes" id="UP000886852">
    <property type="component" value="Unassembled WGS sequence"/>
</dbReference>
<dbReference type="AlphaFoldDB" id="A0A9D1MVU8"/>
<dbReference type="PANTHER" id="PTHR40446:SF2">
    <property type="entry name" value="N-ACETYLGLUCOSAMINE-1-PHOSPHODIESTER ALPHA-N-ACETYLGLUCOSAMINIDASE"/>
    <property type="match status" value="1"/>
</dbReference>
<name>A0A9D1MVU8_9BACT</name>
<keyword evidence="2" id="KW-0472">Membrane</keyword>
<organism evidence="5 6">
    <name type="scientific">Candidatus Fimimonas merdipullorum</name>
    <dbReference type="NCBI Taxonomy" id="2840822"/>
    <lineage>
        <taxon>Bacteria</taxon>
        <taxon>Pseudomonadati</taxon>
        <taxon>Myxococcota</taxon>
        <taxon>Myxococcia</taxon>
        <taxon>Myxococcales</taxon>
        <taxon>Cystobacterineae</taxon>
        <taxon>Myxococcaceae</taxon>
        <taxon>Myxococcaceae incertae sedis</taxon>
        <taxon>Candidatus Fimimonas</taxon>
    </lineage>
</organism>
<comment type="caution">
    <text evidence="5">The sequence shown here is derived from an EMBL/GenBank/DDBJ whole genome shotgun (WGS) entry which is preliminary data.</text>
</comment>
<gene>
    <name evidence="5" type="ORF">IAC72_00025</name>
</gene>
<feature type="domain" description="Phosphodiester glycosidase" evidence="4">
    <location>
        <begin position="237"/>
        <end position="391"/>
    </location>
</feature>
<feature type="chain" id="PRO_5038496416" evidence="3">
    <location>
        <begin position="25"/>
        <end position="455"/>
    </location>
</feature>
<keyword evidence="3" id="KW-0732">Signal</keyword>
<evidence type="ECO:0000256" key="2">
    <source>
        <dbReference type="SAM" id="Phobius"/>
    </source>
</evidence>
<dbReference type="Pfam" id="PF09992">
    <property type="entry name" value="NAGPA"/>
    <property type="match status" value="1"/>
</dbReference>
<keyword evidence="5" id="KW-0326">Glycosidase</keyword>
<feature type="region of interest" description="Disordered" evidence="1">
    <location>
        <begin position="394"/>
        <end position="424"/>
    </location>
</feature>
<feature type="signal peptide" evidence="3">
    <location>
        <begin position="1"/>
        <end position="24"/>
    </location>
</feature>
<protein>
    <submittedName>
        <fullName evidence="5">Phosphodiester glycosidase family protein</fullName>
    </submittedName>
</protein>
<reference evidence="5" key="1">
    <citation type="submission" date="2020-10" db="EMBL/GenBank/DDBJ databases">
        <authorList>
            <person name="Gilroy R."/>
        </authorList>
    </citation>
    <scope>NUCLEOTIDE SEQUENCE</scope>
    <source>
        <strain evidence="5">ChiHjej12B11-7776</strain>
    </source>
</reference>
<reference evidence="5" key="2">
    <citation type="journal article" date="2021" name="PeerJ">
        <title>Extensive microbial diversity within the chicken gut microbiome revealed by metagenomics and culture.</title>
        <authorList>
            <person name="Gilroy R."/>
            <person name="Ravi A."/>
            <person name="Getino M."/>
            <person name="Pursley I."/>
            <person name="Horton D.L."/>
            <person name="Alikhan N.F."/>
            <person name="Baker D."/>
            <person name="Gharbi K."/>
            <person name="Hall N."/>
            <person name="Watson M."/>
            <person name="Adriaenssens E.M."/>
            <person name="Foster-Nyarko E."/>
            <person name="Jarju S."/>
            <person name="Secka A."/>
            <person name="Antonio M."/>
            <person name="Oren A."/>
            <person name="Chaudhuri R.R."/>
            <person name="La Ragione R."/>
            <person name="Hildebrand F."/>
            <person name="Pallen M.J."/>
        </authorList>
    </citation>
    <scope>NUCLEOTIDE SEQUENCE</scope>
    <source>
        <strain evidence="5">ChiHjej12B11-7776</strain>
    </source>
</reference>
<evidence type="ECO:0000313" key="5">
    <source>
        <dbReference type="EMBL" id="HIU90388.1"/>
    </source>
</evidence>
<sequence>MKKLLVIVSIALAAALLLPVAALAFSADVLDNPTYDYTQNGFIYKEASANVNGAQKLFYAEYNSTQTDSEYEWVIHSIRNGTQTTRSTVMQIANDYENTTGRKVMFAANGDYFDNTGANMESYVNNGIVISKGSFITKHCIGFDNNGKVALGRMTEVEKRLVVYVDGQPHFFEIDKFNQQPAEGEIAVYDKAGSYTVTDAGVLTVKTDSVNMSMYPVFGTDYTMTATGVQQEKSFRLNSGQFAVVYTSTHNDLLSTHAYGEEVSLVEIPAGDFLGCTWVLGGYDMLVNNFTVNTDCHDDNDGDGAAPRTLIGIKEDGTTFVCVLDGRQGSYAKGVTVEQEAQLAGVLGAKYALELDGGGSSTAIVRIDDVLTLRNKPSDRSMRAVSNAILLVEKEQQSVTPDPDNPNEPDPDEPSEPQQPADPSIPTGDIIAIAVCAVVVIACTTVAIVLIRKKR</sequence>
<keyword evidence="2" id="KW-1133">Transmembrane helix</keyword>
<evidence type="ECO:0000259" key="4">
    <source>
        <dbReference type="Pfam" id="PF09992"/>
    </source>
</evidence>
<accession>A0A9D1MVU8</accession>